<dbReference type="EMBL" id="OV725083">
    <property type="protein sequence ID" value="CAH1407307.1"/>
    <property type="molecule type" value="Genomic_DNA"/>
</dbReference>
<keyword evidence="2" id="KW-1185">Reference proteome</keyword>
<dbReference type="AlphaFoldDB" id="A0A9P0MYP4"/>
<evidence type="ECO:0000313" key="1">
    <source>
        <dbReference type="EMBL" id="CAH1407307.1"/>
    </source>
</evidence>
<dbReference type="Proteomes" id="UP001152798">
    <property type="component" value="Chromosome 7"/>
</dbReference>
<name>A0A9P0MYP4_NEZVI</name>
<proteinExistence type="predicted"/>
<gene>
    <name evidence="1" type="ORF">NEZAVI_LOCUS15058</name>
</gene>
<protein>
    <submittedName>
        <fullName evidence="1">Uncharacterized protein</fullName>
    </submittedName>
</protein>
<organism evidence="1 2">
    <name type="scientific">Nezara viridula</name>
    <name type="common">Southern green stink bug</name>
    <name type="synonym">Cimex viridulus</name>
    <dbReference type="NCBI Taxonomy" id="85310"/>
    <lineage>
        <taxon>Eukaryota</taxon>
        <taxon>Metazoa</taxon>
        <taxon>Ecdysozoa</taxon>
        <taxon>Arthropoda</taxon>
        <taxon>Hexapoda</taxon>
        <taxon>Insecta</taxon>
        <taxon>Pterygota</taxon>
        <taxon>Neoptera</taxon>
        <taxon>Paraneoptera</taxon>
        <taxon>Hemiptera</taxon>
        <taxon>Heteroptera</taxon>
        <taxon>Panheteroptera</taxon>
        <taxon>Pentatomomorpha</taxon>
        <taxon>Pentatomoidea</taxon>
        <taxon>Pentatomidae</taxon>
        <taxon>Pentatominae</taxon>
        <taxon>Nezara</taxon>
    </lineage>
</organism>
<evidence type="ECO:0000313" key="2">
    <source>
        <dbReference type="Proteomes" id="UP001152798"/>
    </source>
</evidence>
<sequence>MVLRWRAQPGSIRSRRGAAQCATMPFCVSSNIKENFFEGKSSIRSCHHRNVLSLVAIAQPLAGDTNPSCISSVIYSCVNAALR</sequence>
<reference evidence="1" key="1">
    <citation type="submission" date="2022-01" db="EMBL/GenBank/DDBJ databases">
        <authorList>
            <person name="King R."/>
        </authorList>
    </citation>
    <scope>NUCLEOTIDE SEQUENCE</scope>
</reference>
<accession>A0A9P0MYP4</accession>